<proteinExistence type="predicted"/>
<accession>A0ABN9XRZ9</accession>
<sequence length="159" mass="17853">AAYRVLADGAEEYAASVRPPTDDEHTKQAVAVWADGATWFITAVSAKQWASKNSDDAVPSKEHKDGGHVKVVWYKRLKEQFVAIRHEKDDGSRPEQFAQMKVPDGEVDKITDKFNEFVDNYVAKTRTREQTVDDKDSFIVANGWAQVSKKIGRKRAAAE</sequence>
<gene>
    <name evidence="1" type="ORF">PCOR1329_LOCUS78824</name>
</gene>
<evidence type="ECO:0000313" key="2">
    <source>
        <dbReference type="Proteomes" id="UP001189429"/>
    </source>
</evidence>
<feature type="non-terminal residue" evidence="1">
    <location>
        <position position="159"/>
    </location>
</feature>
<feature type="non-terminal residue" evidence="1">
    <location>
        <position position="1"/>
    </location>
</feature>
<dbReference type="Proteomes" id="UP001189429">
    <property type="component" value="Unassembled WGS sequence"/>
</dbReference>
<comment type="caution">
    <text evidence="1">The sequence shown here is derived from an EMBL/GenBank/DDBJ whole genome shotgun (WGS) entry which is preliminary data.</text>
</comment>
<evidence type="ECO:0000313" key="1">
    <source>
        <dbReference type="EMBL" id="CAK0902113.1"/>
    </source>
</evidence>
<organism evidence="1 2">
    <name type="scientific">Prorocentrum cordatum</name>
    <dbReference type="NCBI Taxonomy" id="2364126"/>
    <lineage>
        <taxon>Eukaryota</taxon>
        <taxon>Sar</taxon>
        <taxon>Alveolata</taxon>
        <taxon>Dinophyceae</taxon>
        <taxon>Prorocentrales</taxon>
        <taxon>Prorocentraceae</taxon>
        <taxon>Prorocentrum</taxon>
    </lineage>
</organism>
<dbReference type="EMBL" id="CAUYUJ010021024">
    <property type="protein sequence ID" value="CAK0902113.1"/>
    <property type="molecule type" value="Genomic_DNA"/>
</dbReference>
<protein>
    <submittedName>
        <fullName evidence="1">Uncharacterized protein</fullName>
    </submittedName>
</protein>
<keyword evidence="2" id="KW-1185">Reference proteome</keyword>
<name>A0ABN9XRZ9_9DINO</name>
<reference evidence="1" key="1">
    <citation type="submission" date="2023-10" db="EMBL/GenBank/DDBJ databases">
        <authorList>
            <person name="Chen Y."/>
            <person name="Shah S."/>
            <person name="Dougan E. K."/>
            <person name="Thang M."/>
            <person name="Chan C."/>
        </authorList>
    </citation>
    <scope>NUCLEOTIDE SEQUENCE [LARGE SCALE GENOMIC DNA]</scope>
</reference>